<proteinExistence type="inferred from homology"/>
<dbReference type="Proteomes" id="UP000053890">
    <property type="component" value="Unassembled WGS sequence"/>
</dbReference>
<evidence type="ECO:0000256" key="9">
    <source>
        <dbReference type="ARBA" id="ARBA00023136"/>
    </source>
</evidence>
<feature type="transmembrane region" description="Helical" evidence="11">
    <location>
        <begin position="31"/>
        <end position="51"/>
    </location>
</feature>
<dbReference type="RefSeq" id="XP_018274465.1">
    <property type="nucleotide sequence ID" value="XM_018413080.1"/>
</dbReference>
<feature type="region of interest" description="Disordered" evidence="10">
    <location>
        <begin position="289"/>
        <end position="357"/>
    </location>
</feature>
<evidence type="ECO:0000313" key="14">
    <source>
        <dbReference type="Proteomes" id="UP000053890"/>
    </source>
</evidence>
<keyword evidence="8" id="KW-0333">Golgi apparatus</keyword>
<feature type="region of interest" description="Disordered" evidence="10">
    <location>
        <begin position="263"/>
        <end position="282"/>
    </location>
</feature>
<feature type="transmembrane region" description="Helical" evidence="11">
    <location>
        <begin position="104"/>
        <end position="126"/>
    </location>
</feature>
<evidence type="ECO:0000256" key="2">
    <source>
        <dbReference type="ARBA" id="ARBA00004653"/>
    </source>
</evidence>
<evidence type="ECO:0000256" key="8">
    <source>
        <dbReference type="ARBA" id="ARBA00023034"/>
    </source>
</evidence>
<evidence type="ECO:0000256" key="1">
    <source>
        <dbReference type="ARBA" id="ARBA00002978"/>
    </source>
</evidence>
<gene>
    <name evidence="13" type="ORF">RHOBADRAFT_33097</name>
</gene>
<dbReference type="STRING" id="578459.A0A194SFP3"/>
<dbReference type="PANTHER" id="PTHR47549">
    <property type="entry name" value="GOLGI APPARATUS MEMBRANE PROTEIN TVP38-RELATED"/>
    <property type="match status" value="1"/>
</dbReference>
<evidence type="ECO:0000256" key="3">
    <source>
        <dbReference type="ARBA" id="ARBA00008640"/>
    </source>
</evidence>
<dbReference type="Pfam" id="PF09335">
    <property type="entry name" value="VTT_dom"/>
    <property type="match status" value="1"/>
</dbReference>
<keyword evidence="9 11" id="KW-0472">Membrane</keyword>
<dbReference type="OMA" id="NWRRYAN"/>
<comment type="function">
    <text evidence="1">Golgi membrane protein involved in vesicular trafficking and spindle migration.</text>
</comment>
<dbReference type="GO" id="GO:0016192">
    <property type="term" value="P:vesicle-mediated transport"/>
    <property type="evidence" value="ECO:0007669"/>
    <property type="project" value="TreeGrafter"/>
</dbReference>
<sequence>MDTARRLNERAVEYAEAGIARYRGLSKGGKAVVVGMLGLNLFFFCTFWIVGPERIAEQFAAWADYIRESPSGWAILFIVIVITSLPPLIGYGTAQTLVGFAYGVWPGFLISAASCLAGGAFAFLVIRRFIRYFAPFVQQNDTHQALSRAVRAKGLPLMMMLRLCPFPYPWSNAFFASIETVTLGQFLIATLAITPKLLLHVFVGHRTYLFADPSSRHSMDPLSKWLNGAFLVIGSLLGMATSWYLYRLTMRYVEESAVGGSGDLELGDEADVEGPGTGLLDEVDEMLDGDEDEGAAAARKGEPRASQDGWGDCADDDDDDEGSGRGGERRSSSAWGLELDGDDAERGEAPQGRLRLD</sequence>
<evidence type="ECO:0000256" key="5">
    <source>
        <dbReference type="ARBA" id="ARBA00020673"/>
    </source>
</evidence>
<dbReference type="GO" id="GO:0000022">
    <property type="term" value="P:mitotic spindle elongation"/>
    <property type="evidence" value="ECO:0007669"/>
    <property type="project" value="TreeGrafter"/>
</dbReference>
<dbReference type="GO" id="GO:0000139">
    <property type="term" value="C:Golgi membrane"/>
    <property type="evidence" value="ECO:0007669"/>
    <property type="project" value="UniProtKB-SubCell"/>
</dbReference>
<feature type="domain" description="VTT" evidence="12">
    <location>
        <begin position="96"/>
        <end position="205"/>
    </location>
</feature>
<organism evidence="13 14">
    <name type="scientific">Rhodotorula graminis (strain WP1)</name>
    <dbReference type="NCBI Taxonomy" id="578459"/>
    <lineage>
        <taxon>Eukaryota</taxon>
        <taxon>Fungi</taxon>
        <taxon>Dikarya</taxon>
        <taxon>Basidiomycota</taxon>
        <taxon>Pucciniomycotina</taxon>
        <taxon>Microbotryomycetes</taxon>
        <taxon>Sporidiobolales</taxon>
        <taxon>Sporidiobolaceae</taxon>
        <taxon>Rhodotorula</taxon>
    </lineage>
</organism>
<evidence type="ECO:0000256" key="7">
    <source>
        <dbReference type="ARBA" id="ARBA00022989"/>
    </source>
</evidence>
<reference evidence="13 14" key="1">
    <citation type="journal article" date="2015" name="Front. Microbiol.">
        <title>Genome sequence of the plant growth promoting endophytic yeast Rhodotorula graminis WP1.</title>
        <authorList>
            <person name="Firrincieli A."/>
            <person name="Otillar R."/>
            <person name="Salamov A."/>
            <person name="Schmutz J."/>
            <person name="Khan Z."/>
            <person name="Redman R.S."/>
            <person name="Fleck N.D."/>
            <person name="Lindquist E."/>
            <person name="Grigoriev I.V."/>
            <person name="Doty S.L."/>
        </authorList>
    </citation>
    <scope>NUCLEOTIDE SEQUENCE [LARGE SCALE GENOMIC DNA]</scope>
    <source>
        <strain evidence="13 14">WP1</strain>
    </source>
</reference>
<dbReference type="AlphaFoldDB" id="A0A194SFP3"/>
<feature type="transmembrane region" description="Helical" evidence="11">
    <location>
        <begin position="186"/>
        <end position="205"/>
    </location>
</feature>
<evidence type="ECO:0000256" key="6">
    <source>
        <dbReference type="ARBA" id="ARBA00022692"/>
    </source>
</evidence>
<dbReference type="GeneID" id="28973529"/>
<feature type="transmembrane region" description="Helical" evidence="11">
    <location>
        <begin position="72"/>
        <end position="92"/>
    </location>
</feature>
<dbReference type="PANTHER" id="PTHR47549:SF1">
    <property type="entry name" value="GOLGI APPARATUS MEMBRANE PROTEIN TVP38"/>
    <property type="match status" value="1"/>
</dbReference>
<feature type="transmembrane region" description="Helical" evidence="11">
    <location>
        <begin position="225"/>
        <end position="246"/>
    </location>
</feature>
<keyword evidence="6 11" id="KW-0812">Transmembrane</keyword>
<dbReference type="OrthoDB" id="166803at2759"/>
<comment type="similarity">
    <text evidence="3">Belongs to the TVP38/TMEM64 family.</text>
</comment>
<feature type="compositionally biased region" description="Basic and acidic residues" evidence="10">
    <location>
        <begin position="322"/>
        <end position="331"/>
    </location>
</feature>
<name>A0A194SFP3_RHOGW</name>
<accession>A0A194SFP3</accession>
<evidence type="ECO:0000259" key="12">
    <source>
        <dbReference type="Pfam" id="PF09335"/>
    </source>
</evidence>
<keyword evidence="7 11" id="KW-1133">Transmembrane helix</keyword>
<evidence type="ECO:0000313" key="13">
    <source>
        <dbReference type="EMBL" id="KPV78416.1"/>
    </source>
</evidence>
<dbReference type="InterPro" id="IPR032816">
    <property type="entry name" value="VTT_dom"/>
</dbReference>
<comment type="subcellular location">
    <subcellularLocation>
        <location evidence="2">Golgi apparatus membrane</location>
        <topology evidence="2">Multi-pass membrane protein</topology>
    </subcellularLocation>
</comment>
<evidence type="ECO:0000256" key="4">
    <source>
        <dbReference type="ARBA" id="ARBA00013533"/>
    </source>
</evidence>
<protein>
    <recommendedName>
        <fullName evidence="4">Golgi apparatus membrane protein TVP38</fullName>
    </recommendedName>
    <alternativeName>
        <fullName evidence="5">Golgi apparatus membrane protein tvp38</fullName>
    </alternativeName>
</protein>
<dbReference type="InterPro" id="IPR051076">
    <property type="entry name" value="Golgi_membrane_TVP38/TMEM64"/>
</dbReference>
<dbReference type="EMBL" id="KQ474073">
    <property type="protein sequence ID" value="KPV78416.1"/>
    <property type="molecule type" value="Genomic_DNA"/>
</dbReference>
<feature type="compositionally biased region" description="Basic and acidic residues" evidence="10">
    <location>
        <begin position="344"/>
        <end position="357"/>
    </location>
</feature>
<evidence type="ECO:0000256" key="10">
    <source>
        <dbReference type="SAM" id="MobiDB-lite"/>
    </source>
</evidence>
<evidence type="ECO:0000256" key="11">
    <source>
        <dbReference type="SAM" id="Phobius"/>
    </source>
</evidence>
<keyword evidence="14" id="KW-1185">Reference proteome</keyword>